<evidence type="ECO:0000313" key="7">
    <source>
        <dbReference type="Proteomes" id="UP001352263"/>
    </source>
</evidence>
<evidence type="ECO:0000256" key="1">
    <source>
        <dbReference type="ARBA" id="ARBA00005495"/>
    </source>
</evidence>
<dbReference type="InterPro" id="IPR006913">
    <property type="entry name" value="CENP-V/GFA"/>
</dbReference>
<dbReference type="SUPFAM" id="SSF51316">
    <property type="entry name" value="Mss4-like"/>
    <property type="match status" value="1"/>
</dbReference>
<evidence type="ECO:0000256" key="2">
    <source>
        <dbReference type="ARBA" id="ARBA00022723"/>
    </source>
</evidence>
<accession>A0ABU6J8B6</accession>
<dbReference type="Proteomes" id="UP001352263">
    <property type="component" value="Unassembled WGS sequence"/>
</dbReference>
<protein>
    <submittedName>
        <fullName evidence="6">GFA family protein</fullName>
    </submittedName>
</protein>
<keyword evidence="4" id="KW-0456">Lyase</keyword>
<dbReference type="EMBL" id="JAWIIV010000008">
    <property type="protein sequence ID" value="MEC4719888.1"/>
    <property type="molecule type" value="Genomic_DNA"/>
</dbReference>
<evidence type="ECO:0000259" key="5">
    <source>
        <dbReference type="PROSITE" id="PS51891"/>
    </source>
</evidence>
<evidence type="ECO:0000256" key="4">
    <source>
        <dbReference type="ARBA" id="ARBA00023239"/>
    </source>
</evidence>
<comment type="similarity">
    <text evidence="1">Belongs to the Gfa family.</text>
</comment>
<dbReference type="PANTHER" id="PTHR33337">
    <property type="entry name" value="GFA DOMAIN-CONTAINING PROTEIN"/>
    <property type="match status" value="1"/>
</dbReference>
<feature type="domain" description="CENP-V/GFA" evidence="5">
    <location>
        <begin position="2"/>
        <end position="105"/>
    </location>
</feature>
<proteinExistence type="inferred from homology"/>
<dbReference type="PROSITE" id="PS51891">
    <property type="entry name" value="CENP_V_GFA"/>
    <property type="match status" value="1"/>
</dbReference>
<dbReference type="RefSeq" id="WP_326506598.1">
    <property type="nucleotide sequence ID" value="NZ_JAWIIV010000008.1"/>
</dbReference>
<name>A0ABU6J8B6_9BURK</name>
<sequence>MLSGGCFCGAVRYEADGTPFHETNCHCDICRRTSGAPMVAWFSVPRPGFRLVAGNPARFRSTASGTRSFCPHCGTQLTFENSDMPDEIDVTIASVDEPDRLPPRDHTYVRSRLRWVSLADRLPQYQKMRDT</sequence>
<gene>
    <name evidence="6" type="ORF">RY831_12060</name>
</gene>
<dbReference type="Pfam" id="PF04828">
    <property type="entry name" value="GFA"/>
    <property type="match status" value="1"/>
</dbReference>
<evidence type="ECO:0000313" key="6">
    <source>
        <dbReference type="EMBL" id="MEC4719888.1"/>
    </source>
</evidence>
<keyword evidence="7" id="KW-1185">Reference proteome</keyword>
<keyword evidence="2" id="KW-0479">Metal-binding</keyword>
<evidence type="ECO:0000256" key="3">
    <source>
        <dbReference type="ARBA" id="ARBA00022833"/>
    </source>
</evidence>
<dbReference type="InterPro" id="IPR011057">
    <property type="entry name" value="Mss4-like_sf"/>
</dbReference>
<keyword evidence="3" id="KW-0862">Zinc</keyword>
<comment type="caution">
    <text evidence="6">The sequence shown here is derived from an EMBL/GenBank/DDBJ whole genome shotgun (WGS) entry which is preliminary data.</text>
</comment>
<organism evidence="6 7">
    <name type="scientific">Noviherbaspirillum album</name>
    <dbReference type="NCBI Taxonomy" id="3080276"/>
    <lineage>
        <taxon>Bacteria</taxon>
        <taxon>Pseudomonadati</taxon>
        <taxon>Pseudomonadota</taxon>
        <taxon>Betaproteobacteria</taxon>
        <taxon>Burkholderiales</taxon>
        <taxon>Oxalobacteraceae</taxon>
        <taxon>Noviherbaspirillum</taxon>
    </lineage>
</organism>
<reference evidence="6 7" key="1">
    <citation type="submission" date="2023-10" db="EMBL/GenBank/DDBJ databases">
        <title>Noviherbaspirillum sp. CPCC 100848 genome assembly.</title>
        <authorList>
            <person name="Li X.Y."/>
            <person name="Fang X.M."/>
        </authorList>
    </citation>
    <scope>NUCLEOTIDE SEQUENCE [LARGE SCALE GENOMIC DNA]</scope>
    <source>
        <strain evidence="6 7">CPCC 100848</strain>
    </source>
</reference>
<dbReference type="Gene3D" id="3.90.1590.10">
    <property type="entry name" value="glutathione-dependent formaldehyde- activating enzyme (gfa)"/>
    <property type="match status" value="1"/>
</dbReference>
<dbReference type="PANTHER" id="PTHR33337:SF40">
    <property type="entry name" value="CENP-V_GFA DOMAIN-CONTAINING PROTEIN-RELATED"/>
    <property type="match status" value="1"/>
</dbReference>